<evidence type="ECO:0008006" key="3">
    <source>
        <dbReference type="Google" id="ProtNLM"/>
    </source>
</evidence>
<evidence type="ECO:0000313" key="2">
    <source>
        <dbReference type="Proteomes" id="UP000237347"/>
    </source>
</evidence>
<reference evidence="1 2" key="1">
    <citation type="journal article" date="2018" name="Sci. Data">
        <title>The draft genome sequence of cork oak.</title>
        <authorList>
            <person name="Ramos A.M."/>
            <person name="Usie A."/>
            <person name="Barbosa P."/>
            <person name="Barros P.M."/>
            <person name="Capote T."/>
            <person name="Chaves I."/>
            <person name="Simoes F."/>
            <person name="Abreu I."/>
            <person name="Carrasquinho I."/>
            <person name="Faro C."/>
            <person name="Guimaraes J.B."/>
            <person name="Mendonca D."/>
            <person name="Nobrega F."/>
            <person name="Rodrigues L."/>
            <person name="Saibo N.J.M."/>
            <person name="Varela M.C."/>
            <person name="Egas C."/>
            <person name="Matos J."/>
            <person name="Miguel C.M."/>
            <person name="Oliveira M.M."/>
            <person name="Ricardo C.P."/>
            <person name="Goncalves S."/>
        </authorList>
    </citation>
    <scope>NUCLEOTIDE SEQUENCE [LARGE SCALE GENOMIC DNA]</scope>
    <source>
        <strain evidence="2">cv. HL8</strain>
    </source>
</reference>
<accession>A0AAW0LVR1</accession>
<keyword evidence="2" id="KW-1185">Reference proteome</keyword>
<protein>
    <recommendedName>
        <fullName evidence="3">S-protein homolog</fullName>
    </recommendedName>
</protein>
<name>A0AAW0LVR1_QUESU</name>
<evidence type="ECO:0000313" key="1">
    <source>
        <dbReference type="EMBL" id="KAK7854742.1"/>
    </source>
</evidence>
<dbReference type="AlphaFoldDB" id="A0AAW0LVR1"/>
<dbReference type="EMBL" id="PKMF04000052">
    <property type="protein sequence ID" value="KAK7854742.1"/>
    <property type="molecule type" value="Genomic_DNA"/>
</dbReference>
<gene>
    <name evidence="1" type="ORF">CFP56_031083</name>
</gene>
<dbReference type="Proteomes" id="UP000237347">
    <property type="component" value="Unassembled WGS sequence"/>
</dbReference>
<sequence length="119" mass="14366">MTCLSLATRNRIKKRQLVLIVMFWLNMLHISKYCVRKISLKAAYGHDFHLRKGEFHYLYYESDPITHIEWSGWRTNLANEIYGINYTNFQDPSKRKWIPGKNKMLEKGKEQFKVVKIIW</sequence>
<comment type="caution">
    <text evidence="1">The sequence shown here is derived from an EMBL/GenBank/DDBJ whole genome shotgun (WGS) entry which is preliminary data.</text>
</comment>
<proteinExistence type="predicted"/>
<organism evidence="1 2">
    <name type="scientific">Quercus suber</name>
    <name type="common">Cork oak</name>
    <dbReference type="NCBI Taxonomy" id="58331"/>
    <lineage>
        <taxon>Eukaryota</taxon>
        <taxon>Viridiplantae</taxon>
        <taxon>Streptophyta</taxon>
        <taxon>Embryophyta</taxon>
        <taxon>Tracheophyta</taxon>
        <taxon>Spermatophyta</taxon>
        <taxon>Magnoliopsida</taxon>
        <taxon>eudicotyledons</taxon>
        <taxon>Gunneridae</taxon>
        <taxon>Pentapetalae</taxon>
        <taxon>rosids</taxon>
        <taxon>fabids</taxon>
        <taxon>Fagales</taxon>
        <taxon>Fagaceae</taxon>
        <taxon>Quercus</taxon>
    </lineage>
</organism>